<feature type="compositionally biased region" description="Acidic residues" evidence="1">
    <location>
        <begin position="191"/>
        <end position="201"/>
    </location>
</feature>
<proteinExistence type="predicted"/>
<dbReference type="AlphaFoldDB" id="A0A183GN52"/>
<evidence type="ECO:0000313" key="4">
    <source>
        <dbReference type="WBParaSite" id="HPBE_0002412201-mRNA-1"/>
    </source>
</evidence>
<dbReference type="WBParaSite" id="HPBE_0002412201-mRNA-1">
    <property type="protein sequence ID" value="HPBE_0002412201-mRNA-1"/>
    <property type="gene ID" value="HPBE_0002412201"/>
</dbReference>
<protein>
    <submittedName>
        <fullName evidence="4">Metalloprotease</fullName>
    </submittedName>
</protein>
<reference evidence="4" key="2">
    <citation type="submission" date="2019-09" db="UniProtKB">
        <authorList>
            <consortium name="WormBaseParasite"/>
        </authorList>
    </citation>
    <scope>IDENTIFICATION</scope>
</reference>
<dbReference type="EMBL" id="UZAH01035871">
    <property type="protein sequence ID" value="VDP42962.1"/>
    <property type="molecule type" value="Genomic_DNA"/>
</dbReference>
<gene>
    <name evidence="2" type="ORF">HPBE_LOCUS24121</name>
</gene>
<reference evidence="2 3" key="1">
    <citation type="submission" date="2018-11" db="EMBL/GenBank/DDBJ databases">
        <authorList>
            <consortium name="Pathogen Informatics"/>
        </authorList>
    </citation>
    <scope>NUCLEOTIDE SEQUENCE [LARGE SCALE GENOMIC DNA]</scope>
</reference>
<accession>A0A183GN52</accession>
<evidence type="ECO:0000313" key="3">
    <source>
        <dbReference type="Proteomes" id="UP000050761"/>
    </source>
</evidence>
<evidence type="ECO:0000256" key="1">
    <source>
        <dbReference type="SAM" id="MobiDB-lite"/>
    </source>
</evidence>
<keyword evidence="3" id="KW-1185">Reference proteome</keyword>
<organism evidence="3 4">
    <name type="scientific">Heligmosomoides polygyrus</name>
    <name type="common">Parasitic roundworm</name>
    <dbReference type="NCBI Taxonomy" id="6339"/>
    <lineage>
        <taxon>Eukaryota</taxon>
        <taxon>Metazoa</taxon>
        <taxon>Ecdysozoa</taxon>
        <taxon>Nematoda</taxon>
        <taxon>Chromadorea</taxon>
        <taxon>Rhabditida</taxon>
        <taxon>Rhabditina</taxon>
        <taxon>Rhabditomorpha</taxon>
        <taxon>Strongyloidea</taxon>
        <taxon>Heligmosomidae</taxon>
        <taxon>Heligmosomoides</taxon>
    </lineage>
</organism>
<sequence>MLGIMNDRIDSTVEIYASARQSSLYPRKPSKDSRTYTMDGRVLINGVLEVQETPENLWRSLIFNAITTRAVKDVDTEKSSGPLAVIRRISSKLLSHRHQDTEQTTQLEGAGMSDAACGSVDRKHVTIIRVKTLQRNDNGRNSEEDNFDDELHIYAQDDILRRLMEEKSTIEGRIGDVSMEWDTSSGPGSTADEDDIVVERL</sequence>
<dbReference type="OrthoDB" id="5833525at2759"/>
<evidence type="ECO:0000313" key="2">
    <source>
        <dbReference type="EMBL" id="VDP42962.1"/>
    </source>
</evidence>
<dbReference type="PANTHER" id="PTHR38608:SF1">
    <property type="entry name" value="PROTEIN CBG00664"/>
    <property type="match status" value="1"/>
</dbReference>
<accession>A0A3P8CVK9</accession>
<dbReference type="PANTHER" id="PTHR38608">
    <property type="entry name" value="PROTEIN CBG07207"/>
    <property type="match status" value="1"/>
</dbReference>
<name>A0A183GN52_HELPZ</name>
<feature type="region of interest" description="Disordered" evidence="1">
    <location>
        <begin position="178"/>
        <end position="201"/>
    </location>
</feature>
<dbReference type="Proteomes" id="UP000050761">
    <property type="component" value="Unassembled WGS sequence"/>
</dbReference>